<comment type="caution">
    <text evidence="1">The sequence shown here is derived from an EMBL/GenBank/DDBJ whole genome shotgun (WGS) entry which is preliminary data.</text>
</comment>
<dbReference type="EMBL" id="AMCI01001403">
    <property type="protein sequence ID" value="EJX05663.1"/>
    <property type="molecule type" value="Genomic_DNA"/>
</dbReference>
<reference evidence="1" key="1">
    <citation type="journal article" date="2012" name="PLoS ONE">
        <title>Gene sets for utilization of primary and secondary nutrition supplies in the distal gut of endangered iberian lynx.</title>
        <authorList>
            <person name="Alcaide M."/>
            <person name="Messina E."/>
            <person name="Richter M."/>
            <person name="Bargiela R."/>
            <person name="Peplies J."/>
            <person name="Huws S.A."/>
            <person name="Newbold C.J."/>
            <person name="Golyshin P.N."/>
            <person name="Simon M.A."/>
            <person name="Lopez G."/>
            <person name="Yakimov M.M."/>
            <person name="Ferrer M."/>
        </authorList>
    </citation>
    <scope>NUCLEOTIDE SEQUENCE</scope>
</reference>
<protein>
    <submittedName>
        <fullName evidence="1">Uncharacterized protein</fullName>
    </submittedName>
</protein>
<organism evidence="1">
    <name type="scientific">gut metagenome</name>
    <dbReference type="NCBI Taxonomy" id="749906"/>
    <lineage>
        <taxon>unclassified sequences</taxon>
        <taxon>metagenomes</taxon>
        <taxon>organismal metagenomes</taxon>
    </lineage>
</organism>
<dbReference type="AlphaFoldDB" id="J9GSN7"/>
<accession>J9GSN7</accession>
<sequence length="107" mass="11991">MVFCKRAVFFCPSIWSLTLPRINSLPSANATYSNGLVVTICAFAETDKMMPNRSIVILMIGDLIDSFSLFVKLYTLSDNIHDIDSFGQTCQFQLGRGPVHRQHCDSL</sequence>
<proteinExistence type="predicted"/>
<evidence type="ECO:0000313" key="1">
    <source>
        <dbReference type="EMBL" id="EJX05663.1"/>
    </source>
</evidence>
<name>J9GSN7_9ZZZZ</name>
<gene>
    <name evidence="1" type="ORF">EVA_06230</name>
</gene>